<dbReference type="Proteomes" id="UP001320209">
    <property type="component" value="Chromosome"/>
</dbReference>
<evidence type="ECO:0000313" key="1">
    <source>
        <dbReference type="EMBL" id="BDB95993.1"/>
    </source>
</evidence>
<proteinExistence type="predicted"/>
<accession>A0ABM7V928</accession>
<gene>
    <name evidence="1" type="ORF">HYD_1260</name>
</gene>
<organism evidence="1 2">
    <name type="scientific">Candidatus Hydrogenosomobacter endosymbioticus</name>
    <dbReference type="NCBI Taxonomy" id="2558174"/>
    <lineage>
        <taxon>Bacteria</taxon>
        <taxon>Pseudomonadati</taxon>
        <taxon>Pseudomonadota</taxon>
        <taxon>Alphaproteobacteria</taxon>
        <taxon>Holosporales</taxon>
        <taxon>Holosporaceae</taxon>
        <taxon>Candidatus Hydrogenosomobacter</taxon>
    </lineage>
</organism>
<dbReference type="RefSeq" id="WP_236865295.1">
    <property type="nucleotide sequence ID" value="NZ_AP025225.1"/>
</dbReference>
<keyword evidence="2" id="KW-1185">Reference proteome</keyword>
<reference evidence="1" key="1">
    <citation type="submission" date="2021-10" db="EMBL/GenBank/DDBJ databases">
        <title>Genome Sequence of The Candidatus Hydrogeosomobacter endosymbioticus, an Intracellular Bacterial Symbiont of the Anaerobic Ciliate GW7.</title>
        <authorList>
            <person name="Shiohama Y."/>
            <person name="Shinzato N."/>
        </authorList>
    </citation>
    <scope>NUCLEOTIDE SEQUENCE [LARGE SCALE GENOMIC DNA]</scope>
    <source>
        <strain evidence="1">200920</strain>
    </source>
</reference>
<evidence type="ECO:0000313" key="2">
    <source>
        <dbReference type="Proteomes" id="UP001320209"/>
    </source>
</evidence>
<protein>
    <submittedName>
        <fullName evidence="1">Uncharacterized protein</fullName>
    </submittedName>
</protein>
<name>A0ABM7V928_9PROT</name>
<sequence length="111" mass="12517">MNSKNTLYAPKHNIEDTLPVCDKKRRKVIEKSGKNTKSEALCGFVSEIEDLFHKAMETGKLSVALKAKEMLAKIKGLFQKKTSDMKPVSQWSDDEIQAVIDELEQMSEEAS</sequence>
<dbReference type="EMBL" id="AP025225">
    <property type="protein sequence ID" value="BDB95993.1"/>
    <property type="molecule type" value="Genomic_DNA"/>
</dbReference>